<evidence type="ECO:0000256" key="8">
    <source>
        <dbReference type="HAMAP-Rule" id="MF_00222"/>
    </source>
</evidence>
<evidence type="ECO:0000313" key="12">
    <source>
        <dbReference type="EMBL" id="QHI95654.1"/>
    </source>
</evidence>
<dbReference type="InterPro" id="IPR041121">
    <property type="entry name" value="SDH_C"/>
</dbReference>
<feature type="binding site" evidence="8">
    <location>
        <begin position="128"/>
        <end position="132"/>
    </location>
    <ligand>
        <name>NADP(+)</name>
        <dbReference type="ChEBI" id="CHEBI:58349"/>
    </ligand>
</feature>
<dbReference type="GO" id="GO:0009073">
    <property type="term" value="P:aromatic amino acid family biosynthetic process"/>
    <property type="evidence" value="ECO:0007669"/>
    <property type="project" value="UniProtKB-KW"/>
</dbReference>
<feature type="active site" description="Proton acceptor" evidence="8">
    <location>
        <position position="69"/>
    </location>
</feature>
<dbReference type="Pfam" id="PF01488">
    <property type="entry name" value="Shikimate_DH"/>
    <property type="match status" value="1"/>
</dbReference>
<dbReference type="EC" id="1.1.1.25" evidence="2 8"/>
<dbReference type="UniPathway" id="UPA00053">
    <property type="reaction ID" value="UER00087"/>
</dbReference>
<dbReference type="GO" id="GO:0005829">
    <property type="term" value="C:cytosol"/>
    <property type="evidence" value="ECO:0007669"/>
    <property type="project" value="TreeGrafter"/>
</dbReference>
<name>A0A6P1NGM3_9PROT</name>
<comment type="pathway">
    <text evidence="1 8">Metabolic intermediate biosynthesis; chorismate biosynthesis; chorismate from D-erythrose 4-phosphate and phosphoenolpyruvate: step 4/7.</text>
</comment>
<comment type="similarity">
    <text evidence="8">Belongs to the shikimate dehydrogenase family.</text>
</comment>
<sequence>MDGKTELAGLVGWPVSHSRSPLMHQYWCKKYNVNAAYVPLAVKPGQVEMALRGLAASGFKGVNVTIPHKEAAYTICDELTPTALRAGAANTLKFVNGRIIGDCTDGTGFCENVLAHGGSIEGTVIILGAGGAARAIIAALLDKGCKVLIANRSVDRAKALVKALKGGDVIGWDEWPARLPEANLLINGTSLGMHGAPSLDWQKAMALAPAHLCVADIVYTPRETPFIKAAQEKGLKTVDGLGMLIYQAIEGFHLWFGVKPELDDELIERLNADLNKQSDH</sequence>
<dbReference type="InterPro" id="IPR036291">
    <property type="entry name" value="NAD(P)-bd_dom_sf"/>
</dbReference>
<dbReference type="InterPro" id="IPR006151">
    <property type="entry name" value="Shikm_DH/Glu-tRNA_Rdtase"/>
</dbReference>
<evidence type="ECO:0000256" key="6">
    <source>
        <dbReference type="ARBA" id="ARBA00023141"/>
    </source>
</evidence>
<feature type="domain" description="Shikimate dehydrogenase substrate binding N-terminal" evidence="10">
    <location>
        <begin position="10"/>
        <end position="92"/>
    </location>
</feature>
<keyword evidence="3 8" id="KW-0028">Amino-acid biosynthesis</keyword>
<dbReference type="InterPro" id="IPR022893">
    <property type="entry name" value="Shikimate_DH_fam"/>
</dbReference>
<dbReference type="HAMAP" id="MF_00222">
    <property type="entry name" value="Shikimate_DH_AroE"/>
    <property type="match status" value="1"/>
</dbReference>
<dbReference type="CDD" id="cd01065">
    <property type="entry name" value="NAD_bind_Shikimate_DH"/>
    <property type="match status" value="1"/>
</dbReference>
<evidence type="ECO:0000259" key="11">
    <source>
        <dbReference type="Pfam" id="PF18317"/>
    </source>
</evidence>
<dbReference type="InterPro" id="IPR013708">
    <property type="entry name" value="Shikimate_DH-bd_N"/>
</dbReference>
<keyword evidence="13" id="KW-1185">Reference proteome</keyword>
<dbReference type="NCBIfam" id="TIGR00507">
    <property type="entry name" value="aroE"/>
    <property type="match status" value="1"/>
</dbReference>
<keyword evidence="4 8" id="KW-0521">NADP</keyword>
<feature type="binding site" evidence="8">
    <location>
        <position position="240"/>
    </location>
    <ligand>
        <name>NADP(+)</name>
        <dbReference type="ChEBI" id="CHEBI:58349"/>
    </ligand>
</feature>
<dbReference type="InterPro" id="IPR011342">
    <property type="entry name" value="Shikimate_DH"/>
</dbReference>
<dbReference type="AlphaFoldDB" id="A0A6P1NGM3"/>
<feature type="domain" description="SDH C-terminal" evidence="11">
    <location>
        <begin position="240"/>
        <end position="262"/>
    </location>
</feature>
<comment type="function">
    <text evidence="8">Involved in the biosynthesis of the chorismate, which leads to the biosynthesis of aromatic amino acids. Catalyzes the reversible NADPH linked reduction of 3-dehydroshikimate (DHSA) to yield shikimate (SA).</text>
</comment>
<evidence type="ECO:0000259" key="10">
    <source>
        <dbReference type="Pfam" id="PF08501"/>
    </source>
</evidence>
<dbReference type="GO" id="GO:0019632">
    <property type="term" value="P:shikimate metabolic process"/>
    <property type="evidence" value="ECO:0007669"/>
    <property type="project" value="InterPro"/>
</dbReference>
<keyword evidence="6 8" id="KW-0057">Aromatic amino acid biosynthesis</keyword>
<dbReference type="InterPro" id="IPR046346">
    <property type="entry name" value="Aminoacid_DH-like_N_sf"/>
</dbReference>
<evidence type="ECO:0000256" key="1">
    <source>
        <dbReference type="ARBA" id="ARBA00004871"/>
    </source>
</evidence>
<dbReference type="GO" id="GO:0008652">
    <property type="term" value="P:amino acid biosynthetic process"/>
    <property type="evidence" value="ECO:0007669"/>
    <property type="project" value="UniProtKB-KW"/>
</dbReference>
<evidence type="ECO:0000313" key="13">
    <source>
        <dbReference type="Proteomes" id="UP000463975"/>
    </source>
</evidence>
<evidence type="ECO:0000256" key="7">
    <source>
        <dbReference type="ARBA" id="ARBA00049442"/>
    </source>
</evidence>
<dbReference type="Pfam" id="PF08501">
    <property type="entry name" value="Shikimate_dh_N"/>
    <property type="match status" value="1"/>
</dbReference>
<feature type="binding site" evidence="8">
    <location>
        <position position="247"/>
    </location>
    <ligand>
        <name>shikimate</name>
        <dbReference type="ChEBI" id="CHEBI:36208"/>
    </ligand>
</feature>
<dbReference type="KEGG" id="bomb:GT348_04695"/>
<dbReference type="GO" id="GO:0050661">
    <property type="term" value="F:NADP binding"/>
    <property type="evidence" value="ECO:0007669"/>
    <property type="project" value="InterPro"/>
</dbReference>
<evidence type="ECO:0000256" key="2">
    <source>
        <dbReference type="ARBA" id="ARBA00012962"/>
    </source>
</evidence>
<evidence type="ECO:0000256" key="4">
    <source>
        <dbReference type="ARBA" id="ARBA00022857"/>
    </source>
</evidence>
<comment type="catalytic activity">
    <reaction evidence="7 8">
        <text>shikimate + NADP(+) = 3-dehydroshikimate + NADPH + H(+)</text>
        <dbReference type="Rhea" id="RHEA:17737"/>
        <dbReference type="ChEBI" id="CHEBI:15378"/>
        <dbReference type="ChEBI" id="CHEBI:16630"/>
        <dbReference type="ChEBI" id="CHEBI:36208"/>
        <dbReference type="ChEBI" id="CHEBI:57783"/>
        <dbReference type="ChEBI" id="CHEBI:58349"/>
        <dbReference type="EC" id="1.1.1.25"/>
    </reaction>
</comment>
<comment type="caution">
    <text evidence="8">Lacks conserved residue(s) required for the propagation of feature annotation.</text>
</comment>
<dbReference type="GO" id="GO:0009423">
    <property type="term" value="P:chorismate biosynthetic process"/>
    <property type="evidence" value="ECO:0007669"/>
    <property type="project" value="UniProtKB-UniRule"/>
</dbReference>
<dbReference type="SUPFAM" id="SSF53223">
    <property type="entry name" value="Aminoacid dehydrogenase-like, N-terminal domain"/>
    <property type="match status" value="1"/>
</dbReference>
<feature type="binding site" evidence="8">
    <location>
        <position position="90"/>
    </location>
    <ligand>
        <name>shikimate</name>
        <dbReference type="ChEBI" id="CHEBI:36208"/>
    </ligand>
</feature>
<dbReference type="PANTHER" id="PTHR21089">
    <property type="entry name" value="SHIKIMATE DEHYDROGENASE"/>
    <property type="match status" value="1"/>
</dbReference>
<comment type="subunit">
    <text evidence="8">Homodimer.</text>
</comment>
<feature type="binding site" evidence="8">
    <location>
        <position position="219"/>
    </location>
    <ligand>
        <name>shikimate</name>
        <dbReference type="ChEBI" id="CHEBI:36208"/>
    </ligand>
</feature>
<dbReference type="Gene3D" id="3.40.50.720">
    <property type="entry name" value="NAD(P)-binding Rossmann-like Domain"/>
    <property type="match status" value="1"/>
</dbReference>
<evidence type="ECO:0000256" key="5">
    <source>
        <dbReference type="ARBA" id="ARBA00023002"/>
    </source>
</evidence>
<feature type="binding site" evidence="8">
    <location>
        <begin position="18"/>
        <end position="20"/>
    </location>
    <ligand>
        <name>shikimate</name>
        <dbReference type="ChEBI" id="CHEBI:36208"/>
    </ligand>
</feature>
<feature type="binding site" evidence="8">
    <location>
        <position position="65"/>
    </location>
    <ligand>
        <name>shikimate</name>
        <dbReference type="ChEBI" id="CHEBI:36208"/>
    </ligand>
</feature>
<dbReference type="PANTHER" id="PTHR21089:SF1">
    <property type="entry name" value="BIFUNCTIONAL 3-DEHYDROQUINATE DEHYDRATASE_SHIKIMATE DEHYDROGENASE, CHLOROPLASTIC"/>
    <property type="match status" value="1"/>
</dbReference>
<dbReference type="Pfam" id="PF18317">
    <property type="entry name" value="SDH_C"/>
    <property type="match status" value="1"/>
</dbReference>
<gene>
    <name evidence="8 12" type="primary">aroE</name>
    <name evidence="12" type="ORF">GT348_04695</name>
</gene>
<feature type="binding site" evidence="8">
    <location>
        <position position="105"/>
    </location>
    <ligand>
        <name>shikimate</name>
        <dbReference type="ChEBI" id="CHEBI:36208"/>
    </ligand>
</feature>
<feature type="domain" description="Quinate/shikimate 5-dehydrogenase/glutamyl-tRNA reductase" evidence="9">
    <location>
        <begin position="122"/>
        <end position="239"/>
    </location>
</feature>
<organism evidence="12 13">
    <name type="scientific">Aristophania vespae</name>
    <dbReference type="NCBI Taxonomy" id="2697033"/>
    <lineage>
        <taxon>Bacteria</taxon>
        <taxon>Pseudomonadati</taxon>
        <taxon>Pseudomonadota</taxon>
        <taxon>Alphaproteobacteria</taxon>
        <taxon>Acetobacterales</taxon>
        <taxon>Acetobacteraceae</taxon>
        <taxon>Aristophania</taxon>
    </lineage>
</organism>
<dbReference type="Proteomes" id="UP000463975">
    <property type="component" value="Chromosome"/>
</dbReference>
<reference evidence="12 13" key="1">
    <citation type="submission" date="2020-01" db="EMBL/GenBank/DDBJ databases">
        <title>Genome sequencing of strain KACC 21507.</title>
        <authorList>
            <person name="Heo J."/>
            <person name="Kim S.-J."/>
            <person name="Kim J.-S."/>
            <person name="Hong S.-B."/>
            <person name="Kwon S.-W."/>
        </authorList>
    </citation>
    <scope>NUCLEOTIDE SEQUENCE [LARGE SCALE GENOMIC DNA]</scope>
    <source>
        <strain evidence="12 13">KACC 21507</strain>
    </source>
</reference>
<accession>A0A6P1NGM3</accession>
<protein>
    <recommendedName>
        <fullName evidence="2 8">Shikimate dehydrogenase (NADP(+))</fullName>
        <shortName evidence="8">SDH</shortName>
        <ecNumber evidence="2 8">1.1.1.25</ecNumber>
    </recommendedName>
</protein>
<feature type="binding site" evidence="8">
    <location>
        <position position="217"/>
    </location>
    <ligand>
        <name>NADP(+)</name>
        <dbReference type="ChEBI" id="CHEBI:58349"/>
    </ligand>
</feature>
<dbReference type="SUPFAM" id="SSF51735">
    <property type="entry name" value="NAD(P)-binding Rossmann-fold domains"/>
    <property type="match status" value="1"/>
</dbReference>
<evidence type="ECO:0000256" key="3">
    <source>
        <dbReference type="ARBA" id="ARBA00022605"/>
    </source>
</evidence>
<keyword evidence="5 8" id="KW-0560">Oxidoreductase</keyword>
<evidence type="ECO:0000259" key="9">
    <source>
        <dbReference type="Pfam" id="PF01488"/>
    </source>
</evidence>
<proteinExistence type="inferred from homology"/>
<dbReference type="EMBL" id="CP047652">
    <property type="protein sequence ID" value="QHI95654.1"/>
    <property type="molecule type" value="Genomic_DNA"/>
</dbReference>
<dbReference type="GO" id="GO:0004764">
    <property type="term" value="F:shikimate 3-dehydrogenase (NADP+) activity"/>
    <property type="evidence" value="ECO:0007669"/>
    <property type="project" value="UniProtKB-UniRule"/>
</dbReference>
<dbReference type="Gene3D" id="3.40.50.10860">
    <property type="entry name" value="Leucine Dehydrogenase, chain A, domain 1"/>
    <property type="match status" value="1"/>
</dbReference>
<dbReference type="RefSeq" id="WP_160618730.1">
    <property type="nucleotide sequence ID" value="NZ_CP047652.1"/>
</dbReference>